<dbReference type="AlphaFoldDB" id="A0AAV4PZM2"/>
<dbReference type="EMBL" id="BPLR01005451">
    <property type="protein sequence ID" value="GIY02512.1"/>
    <property type="molecule type" value="Genomic_DNA"/>
</dbReference>
<gene>
    <name evidence="1" type="ORF">CEXT_495491</name>
</gene>
<reference evidence="1 2" key="1">
    <citation type="submission" date="2021-06" db="EMBL/GenBank/DDBJ databases">
        <title>Caerostris extrusa draft genome.</title>
        <authorList>
            <person name="Kono N."/>
            <person name="Arakawa K."/>
        </authorList>
    </citation>
    <scope>NUCLEOTIDE SEQUENCE [LARGE SCALE GENOMIC DNA]</scope>
</reference>
<accession>A0AAV4PZM2</accession>
<evidence type="ECO:0000313" key="2">
    <source>
        <dbReference type="Proteomes" id="UP001054945"/>
    </source>
</evidence>
<organism evidence="1 2">
    <name type="scientific">Caerostris extrusa</name>
    <name type="common">Bark spider</name>
    <name type="synonym">Caerostris bankana</name>
    <dbReference type="NCBI Taxonomy" id="172846"/>
    <lineage>
        <taxon>Eukaryota</taxon>
        <taxon>Metazoa</taxon>
        <taxon>Ecdysozoa</taxon>
        <taxon>Arthropoda</taxon>
        <taxon>Chelicerata</taxon>
        <taxon>Arachnida</taxon>
        <taxon>Araneae</taxon>
        <taxon>Araneomorphae</taxon>
        <taxon>Entelegynae</taxon>
        <taxon>Araneoidea</taxon>
        <taxon>Araneidae</taxon>
        <taxon>Caerostris</taxon>
    </lineage>
</organism>
<keyword evidence="2" id="KW-1185">Reference proteome</keyword>
<evidence type="ECO:0000313" key="1">
    <source>
        <dbReference type="EMBL" id="GIY02512.1"/>
    </source>
</evidence>
<proteinExistence type="predicted"/>
<comment type="caution">
    <text evidence="1">The sequence shown here is derived from an EMBL/GenBank/DDBJ whole genome shotgun (WGS) entry which is preliminary data.</text>
</comment>
<name>A0AAV4PZM2_CAEEX</name>
<dbReference type="Proteomes" id="UP001054945">
    <property type="component" value="Unassembled WGS sequence"/>
</dbReference>
<protein>
    <submittedName>
        <fullName evidence="1">Uncharacterized protein</fullName>
    </submittedName>
</protein>
<sequence length="229" mass="25673">MQWIKKKKRANDFSAKRLLCVCVTQPGKKPPLAKVNECPARFRGATTEKKKTGSKSNRCHLVDGSQFSSVERSSLSLVVVKLNNPFGLIQPSPQTHYLPERKTTLQSCNQPTCRKIPDDLGILERTDIIPKGVGGTHGHFLSLQPFPHFSRTPNDKKIPRAPTEQIKVTGSYEMRKMSAKGERQVVRLQPEVPPRKGGICKRIAFSSSNRLVPSSQSPFFVFLSMAWFT</sequence>